<proteinExistence type="predicted"/>
<evidence type="ECO:0000313" key="1">
    <source>
        <dbReference type="EMBL" id="VDL69983.1"/>
    </source>
</evidence>
<keyword evidence="2" id="KW-1185">Reference proteome</keyword>
<evidence type="ECO:0000313" key="2">
    <source>
        <dbReference type="Proteomes" id="UP000271162"/>
    </source>
</evidence>
<organism evidence="3">
    <name type="scientific">Nippostrongylus brasiliensis</name>
    <name type="common">Rat hookworm</name>
    <dbReference type="NCBI Taxonomy" id="27835"/>
    <lineage>
        <taxon>Eukaryota</taxon>
        <taxon>Metazoa</taxon>
        <taxon>Ecdysozoa</taxon>
        <taxon>Nematoda</taxon>
        <taxon>Chromadorea</taxon>
        <taxon>Rhabditida</taxon>
        <taxon>Rhabditina</taxon>
        <taxon>Rhabditomorpha</taxon>
        <taxon>Strongyloidea</taxon>
        <taxon>Heligmosomidae</taxon>
        <taxon>Nippostrongylus</taxon>
    </lineage>
</organism>
<protein>
    <submittedName>
        <fullName evidence="1 3">Uncharacterized protein</fullName>
    </submittedName>
</protein>
<dbReference type="EMBL" id="UYSL01019798">
    <property type="protein sequence ID" value="VDL69983.1"/>
    <property type="molecule type" value="Genomic_DNA"/>
</dbReference>
<reference evidence="3" key="1">
    <citation type="submission" date="2017-02" db="UniProtKB">
        <authorList>
            <consortium name="WormBaseParasite"/>
        </authorList>
    </citation>
    <scope>IDENTIFICATION</scope>
</reference>
<reference evidence="1 2" key="2">
    <citation type="submission" date="2018-11" db="EMBL/GenBank/DDBJ databases">
        <authorList>
            <consortium name="Pathogen Informatics"/>
        </authorList>
    </citation>
    <scope>NUCLEOTIDE SEQUENCE [LARGE SCALE GENOMIC DNA]</scope>
</reference>
<dbReference type="Proteomes" id="UP000271162">
    <property type="component" value="Unassembled WGS sequence"/>
</dbReference>
<sequence length="118" mass="13456">MSVLCRLACLSDHISSSSDERQRLVAFFSASTAARPITGASSSMLRLLELLELLQEHQQHEQPEQHHPITDFTYSLIYRRRGSRAILTQAIAGSVSQKHHLFVRFRLPNRSARPDDEM</sequence>
<dbReference type="AlphaFoldDB" id="A0A0N4XUJ8"/>
<name>A0A0N4XUJ8_NIPBR</name>
<gene>
    <name evidence="1" type="ORF">NBR_LOCUS6394</name>
</gene>
<accession>A0A0N4XUJ8</accession>
<dbReference type="WBParaSite" id="NBR_0000639301-mRNA-1">
    <property type="protein sequence ID" value="NBR_0000639301-mRNA-1"/>
    <property type="gene ID" value="NBR_0000639301"/>
</dbReference>
<evidence type="ECO:0000313" key="3">
    <source>
        <dbReference type="WBParaSite" id="NBR_0000639301-mRNA-1"/>
    </source>
</evidence>